<keyword evidence="1" id="KW-0479">Metal-binding</keyword>
<dbReference type="SUPFAM" id="SSF144232">
    <property type="entry name" value="HIT/MYND zinc finger-like"/>
    <property type="match status" value="1"/>
</dbReference>
<dbReference type="PROSITE" id="PS01360">
    <property type="entry name" value="ZF_MYND_1"/>
    <property type="match status" value="1"/>
</dbReference>
<evidence type="ECO:0000256" key="4">
    <source>
        <dbReference type="PROSITE-ProRule" id="PRU00134"/>
    </source>
</evidence>
<evidence type="ECO:0000256" key="2">
    <source>
        <dbReference type="ARBA" id="ARBA00022771"/>
    </source>
</evidence>
<dbReference type="OrthoDB" id="341421at2759"/>
<dbReference type="Proteomes" id="UP000053820">
    <property type="component" value="Unassembled WGS sequence"/>
</dbReference>
<dbReference type="Gene3D" id="6.10.140.2220">
    <property type="match status" value="1"/>
</dbReference>
<proteinExistence type="predicted"/>
<gene>
    <name evidence="6" type="ORF">HYDPIDRAFT_89936</name>
</gene>
<dbReference type="AlphaFoldDB" id="A0A0C9W9I1"/>
<keyword evidence="7" id="KW-1185">Reference proteome</keyword>
<dbReference type="Pfam" id="PF01753">
    <property type="entry name" value="zf-MYND"/>
    <property type="match status" value="1"/>
</dbReference>
<reference evidence="6 7" key="1">
    <citation type="submission" date="2014-04" db="EMBL/GenBank/DDBJ databases">
        <title>Evolutionary Origins and Diversification of the Mycorrhizal Mutualists.</title>
        <authorList>
            <consortium name="DOE Joint Genome Institute"/>
            <consortium name="Mycorrhizal Genomics Consortium"/>
            <person name="Kohler A."/>
            <person name="Kuo A."/>
            <person name="Nagy L.G."/>
            <person name="Floudas D."/>
            <person name="Copeland A."/>
            <person name="Barry K.W."/>
            <person name="Cichocki N."/>
            <person name="Veneault-Fourrey C."/>
            <person name="LaButti K."/>
            <person name="Lindquist E.A."/>
            <person name="Lipzen A."/>
            <person name="Lundell T."/>
            <person name="Morin E."/>
            <person name="Murat C."/>
            <person name="Riley R."/>
            <person name="Ohm R."/>
            <person name="Sun H."/>
            <person name="Tunlid A."/>
            <person name="Henrissat B."/>
            <person name="Grigoriev I.V."/>
            <person name="Hibbett D.S."/>
            <person name="Martin F."/>
        </authorList>
    </citation>
    <scope>NUCLEOTIDE SEQUENCE [LARGE SCALE GENOMIC DNA]</scope>
    <source>
        <strain evidence="6 7">MD-312</strain>
    </source>
</reference>
<feature type="domain" description="MYND-type" evidence="5">
    <location>
        <begin position="22"/>
        <end position="59"/>
    </location>
</feature>
<evidence type="ECO:0000256" key="3">
    <source>
        <dbReference type="ARBA" id="ARBA00022833"/>
    </source>
</evidence>
<dbReference type="EMBL" id="KN839846">
    <property type="protein sequence ID" value="KIJ64408.1"/>
    <property type="molecule type" value="Genomic_DNA"/>
</dbReference>
<keyword evidence="3" id="KW-0862">Zinc</keyword>
<protein>
    <recommendedName>
        <fullName evidence="5">MYND-type domain-containing protein</fullName>
    </recommendedName>
</protein>
<accession>A0A0C9W9I1</accession>
<keyword evidence="2 4" id="KW-0863">Zinc-finger</keyword>
<dbReference type="HOGENOM" id="CLU_045561_0_0_1"/>
<dbReference type="InterPro" id="IPR002893">
    <property type="entry name" value="Znf_MYND"/>
</dbReference>
<name>A0A0C9W9I1_9AGAM</name>
<evidence type="ECO:0000313" key="7">
    <source>
        <dbReference type="Proteomes" id="UP000053820"/>
    </source>
</evidence>
<dbReference type="PROSITE" id="PS50865">
    <property type="entry name" value="ZF_MYND_2"/>
    <property type="match status" value="1"/>
</dbReference>
<evidence type="ECO:0000259" key="5">
    <source>
        <dbReference type="PROSITE" id="PS50865"/>
    </source>
</evidence>
<evidence type="ECO:0000313" key="6">
    <source>
        <dbReference type="EMBL" id="KIJ64408.1"/>
    </source>
</evidence>
<sequence length="452" mass="50953">MSEQFTLPPRPVHLPLKTIDKCAVCGATVNLSLCSSCGERVYCSSGCQRKDWSAHKASCGKTERIDLGAFYPIFAITFDKFHAHQETGIHPALLHQIVNEPNPNAHPTQLPDGWEAKLIILGDEIRDKYNIGSAEWWPKALSDKVRSKLMRRILREGNLLVKLIAICLSILAEFYTTTSGAAKKETRFRLRQSSSPISDFGIACGPTRVTSQDKLAYYFLNEDKIIRGQDPDDHYWIYFTTARGQEFTLECGMFTFNMCYMIQTDPYLPQGAPIWSSAAMPFAPAFFRDRVLQKNTPDLHKETRRFSVLRDTSLQEAVAQIQEGFSAADLKKIYTFTGRVAKRECTAKEKKLLGVYTMLACNEISTVLESGSYKNFPASPSGAIEQDPGELDDLDTDGQLWWEHLQNWKKLKKQGKVGNQTIRQAFEEYQEQYGAAAKAKAKKAKKGGYSKP</sequence>
<organism evidence="6 7">
    <name type="scientific">Hydnomerulius pinastri MD-312</name>
    <dbReference type="NCBI Taxonomy" id="994086"/>
    <lineage>
        <taxon>Eukaryota</taxon>
        <taxon>Fungi</taxon>
        <taxon>Dikarya</taxon>
        <taxon>Basidiomycota</taxon>
        <taxon>Agaricomycotina</taxon>
        <taxon>Agaricomycetes</taxon>
        <taxon>Agaricomycetidae</taxon>
        <taxon>Boletales</taxon>
        <taxon>Boletales incertae sedis</taxon>
        <taxon>Leucogyrophana</taxon>
    </lineage>
</organism>
<dbReference type="GO" id="GO:0008270">
    <property type="term" value="F:zinc ion binding"/>
    <property type="evidence" value="ECO:0007669"/>
    <property type="project" value="UniProtKB-KW"/>
</dbReference>
<evidence type="ECO:0000256" key="1">
    <source>
        <dbReference type="ARBA" id="ARBA00022723"/>
    </source>
</evidence>